<evidence type="ECO:0000313" key="2">
    <source>
        <dbReference type="Proteomes" id="UP000324705"/>
    </source>
</evidence>
<proteinExistence type="predicted"/>
<dbReference type="GO" id="GO:0005737">
    <property type="term" value="C:cytoplasm"/>
    <property type="evidence" value="ECO:0007669"/>
    <property type="project" value="TreeGrafter"/>
</dbReference>
<gene>
    <name evidence="1" type="ORF">TRITD_1Av1G127160</name>
</gene>
<keyword evidence="2" id="KW-1185">Reference proteome</keyword>
<name>A0A9R0Q972_TRITD</name>
<dbReference type="PANTHER" id="PTHR18460">
    <property type="entry name" value="TEL2 INTERACTING PROTEIN 1 TTI1 FAMILY MEMBER"/>
    <property type="match status" value="1"/>
</dbReference>
<evidence type="ECO:0000313" key="1">
    <source>
        <dbReference type="EMBL" id="VAH05624.1"/>
    </source>
</evidence>
<organism evidence="1 2">
    <name type="scientific">Triticum turgidum subsp. durum</name>
    <name type="common">Durum wheat</name>
    <name type="synonym">Triticum durum</name>
    <dbReference type="NCBI Taxonomy" id="4567"/>
    <lineage>
        <taxon>Eukaryota</taxon>
        <taxon>Viridiplantae</taxon>
        <taxon>Streptophyta</taxon>
        <taxon>Embryophyta</taxon>
        <taxon>Tracheophyta</taxon>
        <taxon>Spermatophyta</taxon>
        <taxon>Magnoliopsida</taxon>
        <taxon>Liliopsida</taxon>
        <taxon>Poales</taxon>
        <taxon>Poaceae</taxon>
        <taxon>BOP clade</taxon>
        <taxon>Pooideae</taxon>
        <taxon>Triticodae</taxon>
        <taxon>Triticeae</taxon>
        <taxon>Triticinae</taxon>
        <taxon>Triticum</taxon>
    </lineage>
</organism>
<accession>A0A9R0Q972</accession>
<protein>
    <submittedName>
        <fullName evidence="1">Uncharacterized protein</fullName>
    </submittedName>
</protein>
<dbReference type="Proteomes" id="UP000324705">
    <property type="component" value="Chromosome 1A"/>
</dbReference>
<dbReference type="Gramene" id="TRITD1Av1G127160.3">
    <property type="protein sequence ID" value="TRITD1Av1G127160.3"/>
    <property type="gene ID" value="TRITD1Av1G127160"/>
</dbReference>
<dbReference type="AlphaFoldDB" id="A0A9R0Q972"/>
<dbReference type="EMBL" id="LT934111">
    <property type="protein sequence ID" value="VAH05624.1"/>
    <property type="molecule type" value="Genomic_DNA"/>
</dbReference>
<dbReference type="PANTHER" id="PTHR18460:SF3">
    <property type="entry name" value="TELO2-INTERACTING PROTEIN 1 HOMOLOG"/>
    <property type="match status" value="1"/>
</dbReference>
<dbReference type="InterPro" id="IPR052587">
    <property type="entry name" value="TELO2-interacting_protein_1"/>
</dbReference>
<reference evidence="1 2" key="1">
    <citation type="submission" date="2017-09" db="EMBL/GenBank/DDBJ databases">
        <authorList>
            <consortium name="International Durum Wheat Genome Sequencing Consortium (IDWGSC)"/>
            <person name="Milanesi L."/>
        </authorList>
    </citation>
    <scope>NUCLEOTIDE SEQUENCE [LARGE SCALE GENOMIC DNA]</scope>
    <source>
        <strain evidence="2">cv. Svevo</strain>
    </source>
</reference>
<sequence>MEAAAAASDETLAAVFAQLKPHTIALLDVLRSRSPASNSAAASSLRAMGAFFRSVPAPALQPCFDYTAFPLLMLLDAAVQCRKEGKAAGQGVGELVITDAIAEGGLACLELLLTKCRLTSLNQMVALLKKLTSGAILSPSEASEEFRLGIIRCFRAMILQLQSCSDKSCSCNQATVLPTSPIILSSEIGSVVHPKHSAKPEECLLAFLRSENASPAVGHWLSLLLQNLRHQEVTVAAQVLERNHCSHCVFLLPR</sequence>